<dbReference type="PANTHER" id="PTHR47505:SF1">
    <property type="entry name" value="DNA UTILIZATION PROTEIN YHGH"/>
    <property type="match status" value="1"/>
</dbReference>
<dbReference type="PANTHER" id="PTHR47505">
    <property type="entry name" value="DNA UTILIZATION PROTEIN YHGH"/>
    <property type="match status" value="1"/>
</dbReference>
<dbReference type="InterPro" id="IPR051910">
    <property type="entry name" value="ComF/GntX_DNA_util-trans"/>
</dbReference>
<dbReference type="Pfam" id="PF00156">
    <property type="entry name" value="Pribosyltran"/>
    <property type="match status" value="1"/>
</dbReference>
<comment type="similarity">
    <text evidence="1">Belongs to the ComF/GntX family.</text>
</comment>
<organism evidence="3 4">
    <name type="scientific">Pedobacter ginsengiterrae</name>
    <dbReference type="NCBI Taxonomy" id="871696"/>
    <lineage>
        <taxon>Bacteria</taxon>
        <taxon>Pseudomonadati</taxon>
        <taxon>Bacteroidota</taxon>
        <taxon>Sphingobacteriia</taxon>
        <taxon>Sphingobacteriales</taxon>
        <taxon>Sphingobacteriaceae</taxon>
        <taxon>Pedobacter</taxon>
    </lineage>
</organism>
<comment type="caution">
    <text evidence="3">The sequence shown here is derived from an EMBL/GenBank/DDBJ whole genome shotgun (WGS) entry which is preliminary data.</text>
</comment>
<dbReference type="CDD" id="cd06223">
    <property type="entry name" value="PRTases_typeI"/>
    <property type="match status" value="1"/>
</dbReference>
<name>A0ABP7QIF4_9SPHI</name>
<keyword evidence="4" id="KW-1185">Reference proteome</keyword>
<accession>A0ABP7QIF4</accession>
<dbReference type="InterPro" id="IPR029057">
    <property type="entry name" value="PRTase-like"/>
</dbReference>
<proteinExistence type="inferred from homology"/>
<dbReference type="Gene3D" id="3.40.50.2020">
    <property type="match status" value="1"/>
</dbReference>
<dbReference type="Proteomes" id="UP001501081">
    <property type="component" value="Unassembled WGS sequence"/>
</dbReference>
<dbReference type="SUPFAM" id="SSF53271">
    <property type="entry name" value="PRTase-like"/>
    <property type="match status" value="1"/>
</dbReference>
<gene>
    <name evidence="3" type="ORF">GCM10022246_38770</name>
</gene>
<dbReference type="EMBL" id="BAABAK010000020">
    <property type="protein sequence ID" value="GAA3983104.1"/>
    <property type="molecule type" value="Genomic_DNA"/>
</dbReference>
<protein>
    <recommendedName>
        <fullName evidence="2">Phosphoribosyltransferase domain-containing protein</fullName>
    </recommendedName>
</protein>
<dbReference type="InterPro" id="IPR000836">
    <property type="entry name" value="PRTase_dom"/>
</dbReference>
<evidence type="ECO:0000256" key="1">
    <source>
        <dbReference type="ARBA" id="ARBA00008007"/>
    </source>
</evidence>
<sequence length="164" mass="18320">MAMLYFRKGAKVQNLIHNLKYNGKTEVGILLGNLLGERLKNAPIYQDIDLIIPVPLHQKKLKLRGYNQSTFIAEGVSAKMEVSFSENILVRAISTESQTRKSRYNRYENMKAVFKINKPENIKEKHILLVDDVITTGATLEACANTLLENGAAKVSIAALAFAE</sequence>
<evidence type="ECO:0000313" key="3">
    <source>
        <dbReference type="EMBL" id="GAA3983104.1"/>
    </source>
</evidence>
<reference evidence="4" key="1">
    <citation type="journal article" date="2019" name="Int. J. Syst. Evol. Microbiol.">
        <title>The Global Catalogue of Microorganisms (GCM) 10K type strain sequencing project: providing services to taxonomists for standard genome sequencing and annotation.</title>
        <authorList>
            <consortium name="The Broad Institute Genomics Platform"/>
            <consortium name="The Broad Institute Genome Sequencing Center for Infectious Disease"/>
            <person name="Wu L."/>
            <person name="Ma J."/>
        </authorList>
    </citation>
    <scope>NUCLEOTIDE SEQUENCE [LARGE SCALE GENOMIC DNA]</scope>
    <source>
        <strain evidence="4">JCM 17338</strain>
    </source>
</reference>
<evidence type="ECO:0000259" key="2">
    <source>
        <dbReference type="Pfam" id="PF00156"/>
    </source>
</evidence>
<evidence type="ECO:0000313" key="4">
    <source>
        <dbReference type="Proteomes" id="UP001501081"/>
    </source>
</evidence>
<feature type="domain" description="Phosphoribosyltransferase" evidence="2">
    <location>
        <begin position="99"/>
        <end position="161"/>
    </location>
</feature>